<dbReference type="Pfam" id="PF13855">
    <property type="entry name" value="LRR_8"/>
    <property type="match status" value="1"/>
</dbReference>
<dbReference type="PANTHER" id="PTHR48065">
    <property type="entry name" value="OS10G0469600 PROTEIN"/>
    <property type="match status" value="1"/>
</dbReference>
<organism evidence="2 3">
    <name type="scientific">Citrullus colocynthis</name>
    <name type="common">colocynth</name>
    <dbReference type="NCBI Taxonomy" id="252529"/>
    <lineage>
        <taxon>Eukaryota</taxon>
        <taxon>Viridiplantae</taxon>
        <taxon>Streptophyta</taxon>
        <taxon>Embryophyta</taxon>
        <taxon>Tracheophyta</taxon>
        <taxon>Spermatophyta</taxon>
        <taxon>Magnoliopsida</taxon>
        <taxon>eudicotyledons</taxon>
        <taxon>Gunneridae</taxon>
        <taxon>Pentapetalae</taxon>
        <taxon>rosids</taxon>
        <taxon>fabids</taxon>
        <taxon>Cucurbitales</taxon>
        <taxon>Cucurbitaceae</taxon>
        <taxon>Benincaseae</taxon>
        <taxon>Citrullus</taxon>
    </lineage>
</organism>
<protein>
    <submittedName>
        <fullName evidence="2">Uncharacterized protein</fullName>
    </submittedName>
</protein>
<keyword evidence="3" id="KW-1185">Reference proteome</keyword>
<proteinExistence type="predicted"/>
<evidence type="ECO:0000313" key="2">
    <source>
        <dbReference type="EMBL" id="CAK9328132.1"/>
    </source>
</evidence>
<keyword evidence="1" id="KW-0812">Transmembrane</keyword>
<dbReference type="EMBL" id="OZ021742">
    <property type="protein sequence ID" value="CAK9328132.1"/>
    <property type="molecule type" value="Genomic_DNA"/>
</dbReference>
<dbReference type="Gene3D" id="3.80.10.10">
    <property type="entry name" value="Ribonuclease Inhibitor"/>
    <property type="match status" value="1"/>
</dbReference>
<dbReference type="Pfam" id="PF00560">
    <property type="entry name" value="LRR_1"/>
    <property type="match status" value="4"/>
</dbReference>
<dbReference type="Proteomes" id="UP001642487">
    <property type="component" value="Chromosome 8"/>
</dbReference>
<sequence length="331" mass="36673">MLLMLSGNNFSGEVPKSILNIHRLLLLDLSRNRLSGDTFPILDPGAFLGYIDYSSNEFTGEIPTTFPQQTTLLSLSNNRFSGSLPKNLTNWTMLEHLDLHNNNISGELPHFLSERPMLQILSLRNNSLTSPIPKGISKLSILHILDLSSNNLVGRIPSEIGQLMGMVNGLEILSTSAFSHDIKLLNLAYNNLSGNIPSSFANLEHVETLDLSHNKLSGSIPESLAKVHQSAVLDVSNNELTSRIPVGDQMDTMNIPSYYANNSGSCGIQIQKPCLKDEQPAKPIKEEKKQVFSWIGAGIGFPVGFVYTVLIVYMSGFFNPRTPWRRIIRRT</sequence>
<dbReference type="PRINTS" id="PR00019">
    <property type="entry name" value="LEURICHRPT"/>
</dbReference>
<dbReference type="PANTHER" id="PTHR48065:SF23">
    <property type="entry name" value="LEUCINE-RICH REPEAT-CONTAINING N-TERMINAL PLANT-TYPE DOMAIN-CONTAINING PROTEIN"/>
    <property type="match status" value="1"/>
</dbReference>
<gene>
    <name evidence="2" type="ORF">CITCOLO1_LOCUS20537</name>
</gene>
<feature type="transmembrane region" description="Helical" evidence="1">
    <location>
        <begin position="291"/>
        <end position="318"/>
    </location>
</feature>
<keyword evidence="1" id="KW-0472">Membrane</keyword>
<evidence type="ECO:0000313" key="3">
    <source>
        <dbReference type="Proteomes" id="UP001642487"/>
    </source>
</evidence>
<name>A0ABP0ZBY5_9ROSI</name>
<reference evidence="2 3" key="1">
    <citation type="submission" date="2024-03" db="EMBL/GenBank/DDBJ databases">
        <authorList>
            <person name="Gkanogiannis A."/>
            <person name="Becerra Lopez-Lavalle L."/>
        </authorList>
    </citation>
    <scope>NUCLEOTIDE SEQUENCE [LARGE SCALE GENOMIC DNA]</scope>
</reference>
<evidence type="ECO:0000256" key="1">
    <source>
        <dbReference type="SAM" id="Phobius"/>
    </source>
</evidence>
<dbReference type="InterPro" id="IPR032675">
    <property type="entry name" value="LRR_dom_sf"/>
</dbReference>
<dbReference type="InterPro" id="IPR001611">
    <property type="entry name" value="Leu-rich_rpt"/>
</dbReference>
<dbReference type="SUPFAM" id="SSF52058">
    <property type="entry name" value="L domain-like"/>
    <property type="match status" value="1"/>
</dbReference>
<accession>A0ABP0ZBY5</accession>
<dbReference type="PROSITE" id="PS51450">
    <property type="entry name" value="LRR"/>
    <property type="match status" value="1"/>
</dbReference>
<keyword evidence="1" id="KW-1133">Transmembrane helix</keyword>